<evidence type="ECO:0000313" key="1">
    <source>
        <dbReference type="EMBL" id="KAJ5220832.1"/>
    </source>
</evidence>
<dbReference type="GeneID" id="81387791"/>
<dbReference type="RefSeq" id="XP_056495755.1">
    <property type="nucleotide sequence ID" value="XM_056648624.1"/>
</dbReference>
<dbReference type="OrthoDB" id="6161812at2759"/>
<organism evidence="1 2">
    <name type="scientific">Penicillium citrinum</name>
    <dbReference type="NCBI Taxonomy" id="5077"/>
    <lineage>
        <taxon>Eukaryota</taxon>
        <taxon>Fungi</taxon>
        <taxon>Dikarya</taxon>
        <taxon>Ascomycota</taxon>
        <taxon>Pezizomycotina</taxon>
        <taxon>Eurotiomycetes</taxon>
        <taxon>Eurotiomycetidae</taxon>
        <taxon>Eurotiales</taxon>
        <taxon>Aspergillaceae</taxon>
        <taxon>Penicillium</taxon>
    </lineage>
</organism>
<keyword evidence="2" id="KW-1185">Reference proteome</keyword>
<protein>
    <submittedName>
        <fullName evidence="1">Uncharacterized protein</fullName>
    </submittedName>
</protein>
<evidence type="ECO:0000313" key="2">
    <source>
        <dbReference type="Proteomes" id="UP001147733"/>
    </source>
</evidence>
<accession>A0A9W9TFE7</accession>
<comment type="caution">
    <text evidence="1">The sequence shown here is derived from an EMBL/GenBank/DDBJ whole genome shotgun (WGS) entry which is preliminary data.</text>
</comment>
<dbReference type="AlphaFoldDB" id="A0A9W9TFE7"/>
<dbReference type="Proteomes" id="UP001147733">
    <property type="component" value="Unassembled WGS sequence"/>
</dbReference>
<reference evidence="1" key="2">
    <citation type="journal article" date="2023" name="IMA Fungus">
        <title>Comparative genomic study of the Penicillium genus elucidates a diverse pangenome and 15 lateral gene transfer events.</title>
        <authorList>
            <person name="Petersen C."/>
            <person name="Sorensen T."/>
            <person name="Nielsen M.R."/>
            <person name="Sondergaard T.E."/>
            <person name="Sorensen J.L."/>
            <person name="Fitzpatrick D.A."/>
            <person name="Frisvad J.C."/>
            <person name="Nielsen K.L."/>
        </authorList>
    </citation>
    <scope>NUCLEOTIDE SEQUENCE</scope>
    <source>
        <strain evidence="1">IBT 23319</strain>
    </source>
</reference>
<proteinExistence type="predicted"/>
<name>A0A9W9TFE7_PENCI</name>
<sequence length="98" mass="11172">MDVALQHLQEARVISSIHKNTHPAKYARCLFKLSEALRQVSGQEAEADERLKEAQSLYFKTIGNIRATNVEKPEEFSLTGSDQMKEENFNALVHISQR</sequence>
<gene>
    <name evidence="1" type="ORF">N7469_009719</name>
</gene>
<dbReference type="EMBL" id="JAPQKT010000009">
    <property type="protein sequence ID" value="KAJ5220832.1"/>
    <property type="molecule type" value="Genomic_DNA"/>
</dbReference>
<reference evidence="1" key="1">
    <citation type="submission" date="2022-11" db="EMBL/GenBank/DDBJ databases">
        <authorList>
            <person name="Petersen C."/>
        </authorList>
    </citation>
    <scope>NUCLEOTIDE SEQUENCE</scope>
    <source>
        <strain evidence="1">IBT 23319</strain>
    </source>
</reference>